<name>A0A0M0JP47_9EUKA</name>
<feature type="compositionally biased region" description="Basic and acidic residues" evidence="1">
    <location>
        <begin position="52"/>
        <end position="62"/>
    </location>
</feature>
<feature type="region of interest" description="Disordered" evidence="1">
    <location>
        <begin position="33"/>
        <end position="62"/>
    </location>
</feature>
<keyword evidence="3" id="KW-1185">Reference proteome</keyword>
<comment type="caution">
    <text evidence="2">The sequence shown here is derived from an EMBL/GenBank/DDBJ whole genome shotgun (WGS) entry which is preliminary data.</text>
</comment>
<protein>
    <submittedName>
        <fullName evidence="2">Uncharacterized protein</fullName>
    </submittedName>
</protein>
<evidence type="ECO:0000313" key="3">
    <source>
        <dbReference type="Proteomes" id="UP000037460"/>
    </source>
</evidence>
<reference evidence="3" key="1">
    <citation type="journal article" date="2015" name="PLoS Genet.">
        <title>Genome Sequence and Transcriptome Analyses of Chrysochromulina tobin: Metabolic Tools for Enhanced Algal Fitness in the Prominent Order Prymnesiales (Haptophyceae).</title>
        <authorList>
            <person name="Hovde B.T."/>
            <person name="Deodato C.R."/>
            <person name="Hunsperger H.M."/>
            <person name="Ryken S.A."/>
            <person name="Yost W."/>
            <person name="Jha R.K."/>
            <person name="Patterson J."/>
            <person name="Monnat R.J. Jr."/>
            <person name="Barlow S.B."/>
            <person name="Starkenburg S.R."/>
            <person name="Cattolico R.A."/>
        </authorList>
    </citation>
    <scope>NUCLEOTIDE SEQUENCE</scope>
    <source>
        <strain evidence="3">CCMP291</strain>
    </source>
</reference>
<organism evidence="2 3">
    <name type="scientific">Chrysochromulina tobinii</name>
    <dbReference type="NCBI Taxonomy" id="1460289"/>
    <lineage>
        <taxon>Eukaryota</taxon>
        <taxon>Haptista</taxon>
        <taxon>Haptophyta</taxon>
        <taxon>Prymnesiophyceae</taxon>
        <taxon>Prymnesiales</taxon>
        <taxon>Chrysochromulinaceae</taxon>
        <taxon>Chrysochromulina</taxon>
    </lineage>
</organism>
<sequence>MPSQLLRSKSAAASAFADDADLLAALAELDDYGGAEEQEHKSEGPAPVHVATSKDEKEEPAHKGFKKLKQIVKAGGIIKQGFHAERHSYEQEGSNALLFRDVPGWIEFKRISGCRYRSVTMVLDHDDALAHHQNGVTSFGYPGASGWADKIGDVAIHYMHEKWAVFSRIFPFTEQESQIRGHDSQDVLLLGPSSSVLLTPQCAHTIGDTGLADLSTPVTLLDSEGSVGGGKTVPVSALPSGVRHRLFLTWGHERSAFASQVAHWERPLQALLDETETRAAQVGRFFFGFVTNRRVVGENWLRYPGAPLDPSYYNELLSKAVAMSTEEEAARMLLEPEPSPRGTRSVQVSIDIGGSVTA</sequence>
<dbReference type="EMBL" id="JWZX01002626">
    <property type="protein sequence ID" value="KOO28067.1"/>
    <property type="molecule type" value="Genomic_DNA"/>
</dbReference>
<evidence type="ECO:0000313" key="2">
    <source>
        <dbReference type="EMBL" id="KOO28067.1"/>
    </source>
</evidence>
<evidence type="ECO:0000256" key="1">
    <source>
        <dbReference type="SAM" id="MobiDB-lite"/>
    </source>
</evidence>
<dbReference type="AlphaFoldDB" id="A0A0M0JP47"/>
<proteinExistence type="predicted"/>
<accession>A0A0M0JP47</accession>
<dbReference type="Proteomes" id="UP000037460">
    <property type="component" value="Unassembled WGS sequence"/>
</dbReference>
<gene>
    <name evidence="2" type="ORF">Ctob_004519</name>
</gene>
<feature type="region of interest" description="Disordered" evidence="1">
    <location>
        <begin position="336"/>
        <end position="358"/>
    </location>
</feature>